<dbReference type="AlphaFoldDB" id="A0A6C0UA40"/>
<organism evidence="2">
    <name type="scientific">Fagonia indica</name>
    <dbReference type="NCBI Taxonomy" id="66629"/>
    <lineage>
        <taxon>Eukaryota</taxon>
        <taxon>Viridiplantae</taxon>
        <taxon>Streptophyta</taxon>
        <taxon>Embryophyta</taxon>
        <taxon>Tracheophyta</taxon>
        <taxon>Spermatophyta</taxon>
        <taxon>Magnoliopsida</taxon>
        <taxon>eudicotyledons</taxon>
        <taxon>Gunneridae</taxon>
        <taxon>Pentapetalae</taxon>
        <taxon>rosids</taxon>
        <taxon>fabids</taxon>
        <taxon>Zygophyllales</taxon>
        <taxon>Zygophyllaceae</taxon>
        <taxon>Zygophylloideae</taxon>
        <taxon>Fagonia</taxon>
    </lineage>
</organism>
<sequence>MCMIIHLFILISLFLFLSYYFDLVCYNLIFVSKFILFEVEKQKIKSFFLNIFDKLVIIGVNNKDV</sequence>
<evidence type="ECO:0000313" key="2">
    <source>
        <dbReference type="EMBL" id="QIB71916.1"/>
    </source>
</evidence>
<evidence type="ECO:0000256" key="1">
    <source>
        <dbReference type="SAM" id="Phobius"/>
    </source>
</evidence>
<protein>
    <submittedName>
        <fullName evidence="2">Uncharacterized protein</fullName>
    </submittedName>
</protein>
<feature type="transmembrane region" description="Helical" evidence="1">
    <location>
        <begin position="7"/>
        <end position="29"/>
    </location>
</feature>
<dbReference type="EMBL" id="MN521457">
    <property type="protein sequence ID" value="QIB71916.1"/>
    <property type="molecule type" value="Genomic_DNA"/>
</dbReference>
<keyword evidence="1" id="KW-0472">Membrane</keyword>
<name>A0A6C0UA40_9ROSI</name>
<geneLocation type="chloroplast" evidence="2"/>
<keyword evidence="2" id="KW-0934">Plastid</keyword>
<proteinExistence type="predicted"/>
<keyword evidence="2" id="KW-0150">Chloroplast</keyword>
<reference evidence="2" key="1">
    <citation type="journal article" date="2019" name="Mitochondrial DNA Part B Resour">
        <title>Complete chloroplast genome of the hot desert herb Fagonia indica (Zygophyllaceae) from south-central Arabia.</title>
        <authorList>
            <person name="Ali M.A."/>
            <person name="Elshikh M.S."/>
            <person name="Kim S.-Y."/>
            <person name="Al-Hemaid F."/>
            <person name="Lee J."/>
            <person name="Lama D."/>
            <person name="Chhetri A."/>
            <person name="Pan T.K."/>
        </authorList>
    </citation>
    <scope>NUCLEOTIDE SEQUENCE</scope>
</reference>
<keyword evidence="1" id="KW-0812">Transmembrane</keyword>
<keyword evidence="1" id="KW-1133">Transmembrane helix</keyword>
<accession>A0A6C0UA40</accession>